<dbReference type="PANTHER" id="PTHR42160">
    <property type="entry name" value="URACIL-DNA GLYCOSYLASE SUPERFAMILY PROTEIN"/>
    <property type="match status" value="1"/>
</dbReference>
<dbReference type="PANTHER" id="PTHR42160:SF1">
    <property type="entry name" value="URACIL-DNA GLYCOSYLASE SUPERFAMILY PROTEIN"/>
    <property type="match status" value="1"/>
</dbReference>
<dbReference type="Gene3D" id="3.40.470.10">
    <property type="entry name" value="Uracil-DNA glycosylase-like domain"/>
    <property type="match status" value="1"/>
</dbReference>
<evidence type="ECO:0000259" key="1">
    <source>
        <dbReference type="SMART" id="SM00986"/>
    </source>
</evidence>
<name>A0A239PN02_9RHOB</name>
<dbReference type="EMBL" id="FZQB01000001">
    <property type="protein sequence ID" value="SNT68900.1"/>
    <property type="molecule type" value="Genomic_DNA"/>
</dbReference>
<dbReference type="AlphaFoldDB" id="A0A239PN02"/>
<dbReference type="InterPro" id="IPR005122">
    <property type="entry name" value="Uracil-DNA_glycosylase-like"/>
</dbReference>
<dbReference type="Pfam" id="PF03167">
    <property type="entry name" value="UDG"/>
    <property type="match status" value="1"/>
</dbReference>
<sequence>MRVHESGRPFDDRSGQRLRDWMGIDEAQFYDRDRISIVPMAFCFPGYDAKGADLPPPPICARTWRDEVMALLQPRLTLLIGGHAMRWHLGARQVSETVRDWRRYAPSVFPLPHPSWRNTGWLRRNPWFETDLLPALRAAVAAELSQGAGSA</sequence>
<dbReference type="Proteomes" id="UP000198307">
    <property type="component" value="Unassembled WGS sequence"/>
</dbReference>
<dbReference type="SMART" id="SM00987">
    <property type="entry name" value="UreE_C"/>
    <property type="match status" value="1"/>
</dbReference>
<keyword evidence="3" id="KW-1185">Reference proteome</keyword>
<protein>
    <submittedName>
        <fullName evidence="2">Uracil-DNA glycosylase</fullName>
    </submittedName>
</protein>
<dbReference type="InterPro" id="IPR047124">
    <property type="entry name" value="HI_0220.2"/>
</dbReference>
<gene>
    <name evidence="2" type="ORF">SAMN05444959_101462</name>
</gene>
<accession>A0A239PN02</accession>
<organism evidence="2 3">
    <name type="scientific">Paracoccus seriniphilus</name>
    <dbReference type="NCBI Taxonomy" id="184748"/>
    <lineage>
        <taxon>Bacteria</taxon>
        <taxon>Pseudomonadati</taxon>
        <taxon>Pseudomonadota</taxon>
        <taxon>Alphaproteobacteria</taxon>
        <taxon>Rhodobacterales</taxon>
        <taxon>Paracoccaceae</taxon>
        <taxon>Paracoccus</taxon>
    </lineage>
</organism>
<evidence type="ECO:0000313" key="2">
    <source>
        <dbReference type="EMBL" id="SNT68900.1"/>
    </source>
</evidence>
<dbReference type="SUPFAM" id="SSF52141">
    <property type="entry name" value="Uracil-DNA glycosylase-like"/>
    <property type="match status" value="1"/>
</dbReference>
<dbReference type="SMART" id="SM00986">
    <property type="entry name" value="UDG"/>
    <property type="match status" value="1"/>
</dbReference>
<dbReference type="CDD" id="cd10033">
    <property type="entry name" value="UDG_like"/>
    <property type="match status" value="1"/>
</dbReference>
<reference evidence="2 3" key="1">
    <citation type="submission" date="2017-07" db="EMBL/GenBank/DDBJ databases">
        <authorList>
            <person name="Sun Z.S."/>
            <person name="Albrecht U."/>
            <person name="Echele G."/>
            <person name="Lee C.C."/>
        </authorList>
    </citation>
    <scope>NUCLEOTIDE SEQUENCE [LARGE SCALE GENOMIC DNA]</scope>
    <source>
        <strain evidence="2 3">DSM 14827</strain>
    </source>
</reference>
<evidence type="ECO:0000313" key="3">
    <source>
        <dbReference type="Proteomes" id="UP000198307"/>
    </source>
</evidence>
<dbReference type="InterPro" id="IPR036895">
    <property type="entry name" value="Uracil-DNA_glycosylase-like_sf"/>
</dbReference>
<feature type="domain" description="Uracil-DNA glycosylase-like" evidence="1">
    <location>
        <begin position="1"/>
        <end position="137"/>
    </location>
</feature>
<proteinExistence type="predicted"/>